<dbReference type="Pfam" id="PF07899">
    <property type="entry name" value="Frigida"/>
    <property type="match status" value="1"/>
</dbReference>
<evidence type="ECO:0000256" key="3">
    <source>
        <dbReference type="ARBA" id="ARBA00023089"/>
    </source>
</evidence>
<evidence type="ECO:0000313" key="6">
    <source>
        <dbReference type="EMBL" id="JAD78980.1"/>
    </source>
</evidence>
<evidence type="ECO:0000256" key="4">
    <source>
        <dbReference type="RuleBase" id="RU364012"/>
    </source>
</evidence>
<sequence>MTPTADLEAAIGKLRAKMDALREAFDHLAACSPYPLPFAWKDLSAHISAIESSISRRFHQLRVLEASRPADTGKIQKGASEEEEEEEGEVEKGDEVVVEEEAEKEMHYAGDKIGNLAKDCEEAGEDEEDEEPVATKVSAGQDEAESEDQEADEDAQEEEEEQDAEEEAQEEEEEEQDAKEEAAAKKMTKKQRRRAPPGGSKDLVAACARMDARTLVKFVCCTSVALKKEFPVAMRHAPDAAGLALQVVKLFLSSNKFKSTKVWLNCVMLICCVPVVAAKPSADIIEQAKLVAKDWKQMIDKPEFCGDLDLLAAWGLLHFLISYNIVSEFHINEIICIFGMVPHKWQKNNTIQLCKSLGLANRITDLIDYLIGNGQHLEVFHLAHVFNLVNEYPVLSLLKGYVEKAKQTAVEIFRKNITRKSLSLATSKEVKNLWVAHHLAKKKISDSTQRSVIMAEIKNLLDEYAKKRSLADPSTVSTTNPEQQPKKEKQSNKKRKKEQSNKKRKKGEEEHHDGQGSQQQNKLQEKQHKQENKAQVTQKQQQQQNKPQETPQQHIKRPRPCTLKLPTPAISVVPNVTQIRHFGRIPDAAIPGVHIYPAQPGWPGTPQNMSPLCNPFYPHNSPYPR</sequence>
<evidence type="ECO:0000256" key="2">
    <source>
        <dbReference type="ARBA" id="ARBA00022782"/>
    </source>
</evidence>
<dbReference type="EMBL" id="GBRH01218915">
    <property type="protein sequence ID" value="JAD78980.1"/>
    <property type="molecule type" value="Transcribed_RNA"/>
</dbReference>
<reference evidence="6" key="2">
    <citation type="journal article" date="2015" name="Data Brief">
        <title>Shoot transcriptome of the giant reed, Arundo donax.</title>
        <authorList>
            <person name="Barrero R.A."/>
            <person name="Guerrero F.D."/>
            <person name="Moolhuijzen P."/>
            <person name="Goolsby J.A."/>
            <person name="Tidwell J."/>
            <person name="Bellgard S.E."/>
            <person name="Bellgard M.I."/>
        </authorList>
    </citation>
    <scope>NUCLEOTIDE SEQUENCE</scope>
    <source>
        <tissue evidence="6">Shoot tissue taken approximately 20 cm above the soil surface</tissue>
    </source>
</reference>
<organism evidence="6">
    <name type="scientific">Arundo donax</name>
    <name type="common">Giant reed</name>
    <name type="synonym">Donax arundinaceus</name>
    <dbReference type="NCBI Taxonomy" id="35708"/>
    <lineage>
        <taxon>Eukaryota</taxon>
        <taxon>Viridiplantae</taxon>
        <taxon>Streptophyta</taxon>
        <taxon>Embryophyta</taxon>
        <taxon>Tracheophyta</taxon>
        <taxon>Spermatophyta</taxon>
        <taxon>Magnoliopsida</taxon>
        <taxon>Liliopsida</taxon>
        <taxon>Poales</taxon>
        <taxon>Poaceae</taxon>
        <taxon>PACMAD clade</taxon>
        <taxon>Arundinoideae</taxon>
        <taxon>Arundineae</taxon>
        <taxon>Arundo</taxon>
    </lineage>
</organism>
<feature type="compositionally biased region" description="Basic residues" evidence="5">
    <location>
        <begin position="186"/>
        <end position="195"/>
    </location>
</feature>
<dbReference type="GO" id="GO:0009908">
    <property type="term" value="P:flower development"/>
    <property type="evidence" value="ECO:0007669"/>
    <property type="project" value="UniProtKB-KW"/>
</dbReference>
<dbReference type="PANTHER" id="PTHR31791">
    <property type="entry name" value="FRIGIDA-LIKE PROTEIN 3-RELATED"/>
    <property type="match status" value="1"/>
</dbReference>
<feature type="compositionally biased region" description="Polar residues" evidence="5">
    <location>
        <begin position="472"/>
        <end position="483"/>
    </location>
</feature>
<dbReference type="InterPro" id="IPR012474">
    <property type="entry name" value="Frigida"/>
</dbReference>
<feature type="region of interest" description="Disordered" evidence="5">
    <location>
        <begin position="468"/>
        <end position="563"/>
    </location>
</feature>
<name>A0A0A9D002_ARUDO</name>
<feature type="compositionally biased region" description="Basic and acidic residues" evidence="5">
    <location>
        <begin position="523"/>
        <end position="532"/>
    </location>
</feature>
<dbReference type="PANTHER" id="PTHR31791:SF80">
    <property type="entry name" value="FRIGIDA-LIKE PROTEIN"/>
    <property type="match status" value="1"/>
</dbReference>
<protein>
    <recommendedName>
        <fullName evidence="4">FRIGIDA-like protein</fullName>
    </recommendedName>
</protein>
<comment type="similarity">
    <text evidence="1 4">Belongs to the Frigida family.</text>
</comment>
<proteinExistence type="inferred from homology"/>
<evidence type="ECO:0000256" key="5">
    <source>
        <dbReference type="SAM" id="MobiDB-lite"/>
    </source>
</evidence>
<evidence type="ECO:0000256" key="1">
    <source>
        <dbReference type="ARBA" id="ARBA00008956"/>
    </source>
</evidence>
<reference evidence="6" key="1">
    <citation type="submission" date="2014-09" db="EMBL/GenBank/DDBJ databases">
        <authorList>
            <person name="Magalhaes I.L.F."/>
            <person name="Oliveira U."/>
            <person name="Santos F.R."/>
            <person name="Vidigal T.H.D.A."/>
            <person name="Brescovit A.D."/>
            <person name="Santos A.J."/>
        </authorList>
    </citation>
    <scope>NUCLEOTIDE SEQUENCE</scope>
    <source>
        <tissue evidence="6">Shoot tissue taken approximately 20 cm above the soil surface</tissue>
    </source>
</reference>
<feature type="compositionally biased region" description="Acidic residues" evidence="5">
    <location>
        <begin position="122"/>
        <end position="132"/>
    </location>
</feature>
<feature type="compositionally biased region" description="Basic and acidic residues" evidence="5">
    <location>
        <begin position="498"/>
        <end position="514"/>
    </location>
</feature>
<dbReference type="AlphaFoldDB" id="A0A0A9D002"/>
<feature type="compositionally biased region" description="Low complexity" evidence="5">
    <location>
        <begin position="533"/>
        <end position="553"/>
    </location>
</feature>
<keyword evidence="4" id="KW-0217">Developmental protein</keyword>
<feature type="region of interest" description="Disordered" evidence="5">
    <location>
        <begin position="69"/>
        <end position="201"/>
    </location>
</feature>
<keyword evidence="2 4" id="KW-0221">Differentiation</keyword>
<feature type="compositionally biased region" description="Acidic residues" evidence="5">
    <location>
        <begin position="142"/>
        <end position="178"/>
    </location>
</feature>
<accession>A0A0A9D002</accession>
<dbReference type="GO" id="GO:0030154">
    <property type="term" value="P:cell differentiation"/>
    <property type="evidence" value="ECO:0007669"/>
    <property type="project" value="UniProtKB-KW"/>
</dbReference>
<keyword evidence="3 4" id="KW-0287">Flowering</keyword>